<sequence length="131" mass="13863">MTQVLIVVGLGLVAVVLGGPLTVGVFKIVDRSPAQQHTPHTSPMTDDTLESAASLLRGGTWIGVLERIAIYASLVAGWREMVAVALAIKALGRYPELRSGDNPAVAERFIIGTFVSVLWACAAAALAIWLR</sequence>
<feature type="transmembrane region" description="Helical" evidence="1">
    <location>
        <begin position="109"/>
        <end position="130"/>
    </location>
</feature>
<keyword evidence="1" id="KW-0812">Transmembrane</keyword>
<accession>A0A967B245</accession>
<dbReference type="RefSeq" id="WP_166196575.1">
    <property type="nucleotide sequence ID" value="NZ_JAAOIV010000006.1"/>
</dbReference>
<evidence type="ECO:0000313" key="2">
    <source>
        <dbReference type="EMBL" id="NHN56128.1"/>
    </source>
</evidence>
<comment type="caution">
    <text evidence="2">The sequence shown here is derived from an EMBL/GenBank/DDBJ whole genome shotgun (WGS) entry which is preliminary data.</text>
</comment>
<organism evidence="2 3">
    <name type="scientific">Metallococcus carri</name>
    <dbReference type="NCBI Taxonomy" id="1656884"/>
    <lineage>
        <taxon>Bacteria</taxon>
        <taxon>Bacillati</taxon>
        <taxon>Actinomycetota</taxon>
        <taxon>Actinomycetes</taxon>
        <taxon>Micrococcales</taxon>
        <taxon>Dermacoccaceae</taxon>
        <taxon>Metallococcus</taxon>
    </lineage>
</organism>
<keyword evidence="1" id="KW-0472">Membrane</keyword>
<protein>
    <submittedName>
        <fullName evidence="2">Uncharacterized protein</fullName>
    </submittedName>
</protein>
<evidence type="ECO:0000313" key="3">
    <source>
        <dbReference type="Proteomes" id="UP000744769"/>
    </source>
</evidence>
<evidence type="ECO:0000256" key="1">
    <source>
        <dbReference type="SAM" id="Phobius"/>
    </source>
</evidence>
<proteinExistence type="predicted"/>
<keyword evidence="1" id="KW-1133">Transmembrane helix</keyword>
<keyword evidence="3" id="KW-1185">Reference proteome</keyword>
<dbReference type="Proteomes" id="UP000744769">
    <property type="component" value="Unassembled WGS sequence"/>
</dbReference>
<dbReference type="AlphaFoldDB" id="A0A967B245"/>
<reference evidence="2" key="1">
    <citation type="submission" date="2020-03" db="EMBL/GenBank/DDBJ databases">
        <title>Draft sequencing of Calidifontibacter sp. DB0510.</title>
        <authorList>
            <person name="Kim D.-U."/>
        </authorList>
    </citation>
    <scope>NUCLEOTIDE SEQUENCE</scope>
    <source>
        <strain evidence="2">DB0510</strain>
    </source>
</reference>
<dbReference type="EMBL" id="JAAOIV010000006">
    <property type="protein sequence ID" value="NHN56128.1"/>
    <property type="molecule type" value="Genomic_DNA"/>
</dbReference>
<name>A0A967B245_9MICO</name>
<gene>
    <name evidence="2" type="ORF">G9U51_10100</name>
</gene>